<name>A0A6J4QKQ8_9ACTN</name>
<gene>
    <name evidence="1" type="ORF">AVDCRST_MAG37-1521</name>
</gene>
<dbReference type="AlphaFoldDB" id="A0A6J4QKQ8"/>
<protein>
    <submittedName>
        <fullName evidence="1">Uncharacterized protein</fullName>
    </submittedName>
</protein>
<dbReference type="EMBL" id="CADCVD010000065">
    <property type="protein sequence ID" value="CAA9442751.1"/>
    <property type="molecule type" value="Genomic_DNA"/>
</dbReference>
<proteinExistence type="predicted"/>
<evidence type="ECO:0000313" key="1">
    <source>
        <dbReference type="EMBL" id="CAA9442751.1"/>
    </source>
</evidence>
<accession>A0A6J4QKQ8</accession>
<organism evidence="1">
    <name type="scientific">uncultured Rubrobacteraceae bacterium</name>
    <dbReference type="NCBI Taxonomy" id="349277"/>
    <lineage>
        <taxon>Bacteria</taxon>
        <taxon>Bacillati</taxon>
        <taxon>Actinomycetota</taxon>
        <taxon>Rubrobacteria</taxon>
        <taxon>Rubrobacterales</taxon>
        <taxon>Rubrobacteraceae</taxon>
        <taxon>environmental samples</taxon>
    </lineage>
</organism>
<reference evidence="1" key="1">
    <citation type="submission" date="2020-02" db="EMBL/GenBank/DDBJ databases">
        <authorList>
            <person name="Meier V. D."/>
        </authorList>
    </citation>
    <scope>NUCLEOTIDE SEQUENCE</scope>
    <source>
        <strain evidence="1">AVDCRST_MAG37</strain>
    </source>
</reference>
<sequence>MVGGKDAYDDIFNRTGFSNRIIYYCKEYFCSSMIPFCSFG</sequence>